<dbReference type="Pfam" id="PF07043">
    <property type="entry name" value="DUF1328"/>
    <property type="match status" value="1"/>
</dbReference>
<protein>
    <recommendedName>
        <fullName evidence="5">UPF0391 membrane protein J2804_003977</fullName>
    </recommendedName>
</protein>
<dbReference type="InterPro" id="IPR009760">
    <property type="entry name" value="DUF1328"/>
</dbReference>
<sequence length="139" mass="14992">MLNSVDGGRCTRRDAWIPQAYCGGILSRISAVSVADFHWIRESRSGPWHSHCCSSFAGKQPVEAHDAEDESPFSSLNPAHPPVGGPMLRYAAIFFVIAIIAAVFGFGGVAAGAAEIAKVLFFIFVVIFLVTLLMGLIRR</sequence>
<evidence type="ECO:0000256" key="1">
    <source>
        <dbReference type="ARBA" id="ARBA00022475"/>
    </source>
</evidence>
<evidence type="ECO:0000256" key="4">
    <source>
        <dbReference type="ARBA" id="ARBA00023136"/>
    </source>
</evidence>
<evidence type="ECO:0000256" key="2">
    <source>
        <dbReference type="ARBA" id="ARBA00022692"/>
    </source>
</evidence>
<evidence type="ECO:0000313" key="6">
    <source>
        <dbReference type="EMBL" id="MDR6410555.1"/>
    </source>
</evidence>
<dbReference type="NCBIfam" id="NF010226">
    <property type="entry name" value="PRK13682.1-1"/>
    <property type="match status" value="1"/>
</dbReference>
<reference evidence="6 7" key="1">
    <citation type="submission" date="2023-07" db="EMBL/GenBank/DDBJ databases">
        <title>Sorghum-associated microbial communities from plants grown in Nebraska, USA.</title>
        <authorList>
            <person name="Schachtman D."/>
        </authorList>
    </citation>
    <scope>NUCLEOTIDE SEQUENCE [LARGE SCALE GENOMIC DNA]</scope>
    <source>
        <strain evidence="6 7">DS1316</strain>
    </source>
</reference>
<gene>
    <name evidence="6" type="ORF">J2804_003977</name>
</gene>
<dbReference type="EMBL" id="JAVDRP010000007">
    <property type="protein sequence ID" value="MDR6410555.1"/>
    <property type="molecule type" value="Genomic_DNA"/>
</dbReference>
<evidence type="ECO:0000313" key="7">
    <source>
        <dbReference type="Proteomes" id="UP001264340"/>
    </source>
</evidence>
<feature type="transmembrane region" description="Helical" evidence="5">
    <location>
        <begin position="90"/>
        <end position="113"/>
    </location>
</feature>
<dbReference type="NCBIfam" id="NF010229">
    <property type="entry name" value="PRK13682.1-4"/>
    <property type="match status" value="1"/>
</dbReference>
<evidence type="ECO:0000256" key="3">
    <source>
        <dbReference type="ARBA" id="ARBA00022989"/>
    </source>
</evidence>
<dbReference type="Proteomes" id="UP001264340">
    <property type="component" value="Unassembled WGS sequence"/>
</dbReference>
<keyword evidence="7" id="KW-1185">Reference proteome</keyword>
<keyword evidence="3 5" id="KW-1133">Transmembrane helix</keyword>
<evidence type="ECO:0000256" key="5">
    <source>
        <dbReference type="HAMAP-Rule" id="MF_01361"/>
    </source>
</evidence>
<feature type="transmembrane region" description="Helical" evidence="5">
    <location>
        <begin position="119"/>
        <end position="137"/>
    </location>
</feature>
<dbReference type="HAMAP" id="MF_01361">
    <property type="entry name" value="UPF0391"/>
    <property type="match status" value="1"/>
</dbReference>
<keyword evidence="4 5" id="KW-0472">Membrane</keyword>
<keyword evidence="1 5" id="KW-1003">Cell membrane</keyword>
<proteinExistence type="inferred from homology"/>
<organism evidence="6 7">
    <name type="scientific">Paraburkholderia terricola</name>
    <dbReference type="NCBI Taxonomy" id="169427"/>
    <lineage>
        <taxon>Bacteria</taxon>
        <taxon>Pseudomonadati</taxon>
        <taxon>Pseudomonadota</taxon>
        <taxon>Betaproteobacteria</taxon>
        <taxon>Burkholderiales</taxon>
        <taxon>Burkholderiaceae</taxon>
        <taxon>Paraburkholderia</taxon>
    </lineage>
</organism>
<accession>A0ABU1LVL6</accession>
<comment type="similarity">
    <text evidence="5">Belongs to the UPF0391 family.</text>
</comment>
<keyword evidence="2 5" id="KW-0812">Transmembrane</keyword>
<comment type="caution">
    <text evidence="5">Lacks conserved residue(s) required for the propagation of feature annotation.</text>
</comment>
<comment type="caution">
    <text evidence="6">The sequence shown here is derived from an EMBL/GenBank/DDBJ whole genome shotgun (WGS) entry which is preliminary data.</text>
</comment>
<name>A0ABU1LVL6_9BURK</name>